<dbReference type="AlphaFoldDB" id="A0AAR2KUA1"/>
<accession>A0AAR2KUA1</accession>
<dbReference type="GeneTree" id="ENSGT01120000275968"/>
<evidence type="ECO:0000313" key="1">
    <source>
        <dbReference type="Ensembl" id="ENSPNAP00000066059.1"/>
    </source>
</evidence>
<reference evidence="1" key="3">
    <citation type="submission" date="2025-09" db="UniProtKB">
        <authorList>
            <consortium name="Ensembl"/>
        </authorList>
    </citation>
    <scope>IDENTIFICATION</scope>
</reference>
<evidence type="ECO:0000313" key="2">
    <source>
        <dbReference type="Proteomes" id="UP001501920"/>
    </source>
</evidence>
<dbReference type="Proteomes" id="UP001501920">
    <property type="component" value="Chromosome 5"/>
</dbReference>
<dbReference type="Ensembl" id="ENSPNAT00000041073.2">
    <property type="protein sequence ID" value="ENSPNAP00000066059.1"/>
    <property type="gene ID" value="ENSPNAG00000005443.2"/>
</dbReference>
<name>A0AAR2KUA1_PYGNA</name>
<proteinExistence type="predicted"/>
<reference evidence="1 2" key="1">
    <citation type="submission" date="2020-10" db="EMBL/GenBank/DDBJ databases">
        <title>Pygocentrus nattereri (red-bellied piranha) genome, fPygNat1, primary haplotype.</title>
        <authorList>
            <person name="Myers G."/>
            <person name="Meyer A."/>
            <person name="Karagic N."/>
            <person name="Pippel M."/>
            <person name="Winkler S."/>
            <person name="Tracey A."/>
            <person name="Wood J."/>
            <person name="Formenti G."/>
            <person name="Howe K."/>
            <person name="Fedrigo O."/>
            <person name="Jarvis E.D."/>
        </authorList>
    </citation>
    <scope>NUCLEOTIDE SEQUENCE [LARGE SCALE GENOMIC DNA]</scope>
</reference>
<reference evidence="1" key="2">
    <citation type="submission" date="2025-08" db="UniProtKB">
        <authorList>
            <consortium name="Ensembl"/>
        </authorList>
    </citation>
    <scope>IDENTIFICATION</scope>
</reference>
<organism evidence="1 2">
    <name type="scientific">Pygocentrus nattereri</name>
    <name type="common">Red-bellied piranha</name>
    <dbReference type="NCBI Taxonomy" id="42514"/>
    <lineage>
        <taxon>Eukaryota</taxon>
        <taxon>Metazoa</taxon>
        <taxon>Chordata</taxon>
        <taxon>Craniata</taxon>
        <taxon>Vertebrata</taxon>
        <taxon>Euteleostomi</taxon>
        <taxon>Actinopterygii</taxon>
        <taxon>Neopterygii</taxon>
        <taxon>Teleostei</taxon>
        <taxon>Ostariophysi</taxon>
        <taxon>Characiformes</taxon>
        <taxon>Characoidei</taxon>
        <taxon>Pygocentrus</taxon>
    </lineage>
</organism>
<keyword evidence="2" id="KW-1185">Reference proteome</keyword>
<sequence>MRSSMDWPFSNRFSISISTLEISNTPPTAAVSTPPENKQPLLPQLSVLPTTYRMALNITTRQAGRGLHTATSCDYWQNRT</sequence>
<protein>
    <submittedName>
        <fullName evidence="1">Uncharacterized protein</fullName>
    </submittedName>
</protein>